<dbReference type="AlphaFoldDB" id="A0A930BT87"/>
<dbReference type="Pfam" id="PF17131">
    <property type="entry name" value="LolA_like"/>
    <property type="match status" value="1"/>
</dbReference>
<feature type="domain" description="Uncharacterized protein TP-0789" evidence="2">
    <location>
        <begin position="88"/>
        <end position="263"/>
    </location>
</feature>
<protein>
    <submittedName>
        <fullName evidence="3">Outer membrane lipoprotein-sorting protein</fullName>
    </submittedName>
</protein>
<dbReference type="SUPFAM" id="SSF89392">
    <property type="entry name" value="Prokaryotic lipoproteins and lipoprotein localization factors"/>
    <property type="match status" value="1"/>
</dbReference>
<dbReference type="RefSeq" id="WP_027458578.1">
    <property type="nucleotide sequence ID" value="NZ_JARBJQ010000001.1"/>
</dbReference>
<dbReference type="CDD" id="cd16329">
    <property type="entry name" value="LolA_like"/>
    <property type="match status" value="1"/>
</dbReference>
<dbReference type="PIRSF" id="PIRSF028205">
    <property type="entry name" value="UCP028205"/>
    <property type="match status" value="1"/>
</dbReference>
<evidence type="ECO:0000313" key="3">
    <source>
        <dbReference type="EMBL" id="MBF1165249.1"/>
    </source>
</evidence>
<dbReference type="InterPro" id="IPR033399">
    <property type="entry name" value="TP_0789-like"/>
</dbReference>
<comment type="caution">
    <text evidence="3">The sequence shown here is derived from an EMBL/GenBank/DDBJ whole genome shotgun (WGS) entry which is preliminary data.</text>
</comment>
<name>A0A930BT87_9RHOO</name>
<dbReference type="EMBL" id="JABZMI010000173">
    <property type="protein sequence ID" value="MBF1165249.1"/>
    <property type="molecule type" value="Genomic_DNA"/>
</dbReference>
<dbReference type="Gene3D" id="2.50.20.10">
    <property type="entry name" value="Lipoprotein localisation LolA/LolB/LppX"/>
    <property type="match status" value="1"/>
</dbReference>
<dbReference type="InterPro" id="IPR011220">
    <property type="entry name" value="UCP028205"/>
</dbReference>
<reference evidence="3" key="1">
    <citation type="submission" date="2020-04" db="EMBL/GenBank/DDBJ databases">
        <title>Deep metagenomics examines the oral microbiome during advanced dental caries in children, revealing novel taxa and co-occurrences with host molecules.</title>
        <authorList>
            <person name="Baker J.L."/>
            <person name="Morton J.T."/>
            <person name="Dinis M."/>
            <person name="Alvarez R."/>
            <person name="Tran N.C."/>
            <person name="Knight R."/>
            <person name="Edlund A."/>
        </authorList>
    </citation>
    <scope>NUCLEOTIDE SEQUENCE</scope>
    <source>
        <strain evidence="3">JCVI_32_bin.24</strain>
    </source>
</reference>
<gene>
    <name evidence="3" type="ORF">HXL68_09415</name>
</gene>
<accession>A0A930BT87</accession>
<proteinExistence type="predicted"/>
<organism evidence="3 4">
    <name type="scientific">Dechloromonas agitata</name>
    <dbReference type="NCBI Taxonomy" id="73030"/>
    <lineage>
        <taxon>Bacteria</taxon>
        <taxon>Pseudomonadati</taxon>
        <taxon>Pseudomonadota</taxon>
        <taxon>Betaproteobacteria</taxon>
        <taxon>Rhodocyclales</taxon>
        <taxon>Azonexaceae</taxon>
        <taxon>Dechloromonas</taxon>
    </lineage>
</organism>
<evidence type="ECO:0000313" key="4">
    <source>
        <dbReference type="Proteomes" id="UP000718593"/>
    </source>
</evidence>
<evidence type="ECO:0000259" key="2">
    <source>
        <dbReference type="Pfam" id="PF17131"/>
    </source>
</evidence>
<dbReference type="InterPro" id="IPR029046">
    <property type="entry name" value="LolA/LolB/LppX"/>
</dbReference>
<evidence type="ECO:0000256" key="1">
    <source>
        <dbReference type="ARBA" id="ARBA00022729"/>
    </source>
</evidence>
<dbReference type="Proteomes" id="UP000718593">
    <property type="component" value="Unassembled WGS sequence"/>
</dbReference>
<keyword evidence="1" id="KW-0732">Signal</keyword>
<sequence>MRPTTEKRLSMPSAWAWAGAMFMAILSFPLQAEELGANPASDAVARSIVEKADKVRFPAEGFQVDVVINSYRADKEIDFHKYRVLSKGNENTVVMVTEPASERGQIILMKGRDLWVFMPEVSQPVRISLAQRLTGQVANGDLARANFSGDYNPKVVGTEKIGNETYQVLELVAVDRSVTYQRVMYWVNEKSGWPLKAEFYSLSNRLLKKCSYENFQTLAGRVRPTRLVMEDALKAGEKSVLEYSEMRLRELPDKIFTKEYLKKLD</sequence>
<keyword evidence="3" id="KW-0449">Lipoprotein</keyword>